<dbReference type="InterPro" id="IPR036041">
    <property type="entry name" value="Ribosome-inact_prot_sf"/>
</dbReference>
<dbReference type="STRING" id="4529.A0A0E0Q9T1"/>
<accession>A0A0E0Q9T1</accession>
<dbReference type="EnsemblPlants" id="ORUFI07G19140.1">
    <property type="protein sequence ID" value="ORUFI07G19140.1"/>
    <property type="gene ID" value="ORUFI07G19140"/>
</dbReference>
<evidence type="ECO:0000313" key="4">
    <source>
        <dbReference type="Proteomes" id="UP000008022"/>
    </source>
</evidence>
<reference evidence="4" key="1">
    <citation type="submission" date="2013-06" db="EMBL/GenBank/DDBJ databases">
        <authorList>
            <person name="Zhao Q."/>
        </authorList>
    </citation>
    <scope>NUCLEOTIDE SEQUENCE</scope>
    <source>
        <strain evidence="4">cv. W1943</strain>
    </source>
</reference>
<dbReference type="AlphaFoldDB" id="A0A0E0Q9T1"/>
<keyword evidence="1" id="KW-0800">Toxin</keyword>
<keyword evidence="4" id="KW-1185">Reference proteome</keyword>
<evidence type="ECO:0000313" key="3">
    <source>
        <dbReference type="EnsemblPlants" id="ORUFI07G19140.1"/>
    </source>
</evidence>
<organism evidence="3 4">
    <name type="scientific">Oryza rufipogon</name>
    <name type="common">Brownbeard rice</name>
    <name type="synonym">Asian wild rice</name>
    <dbReference type="NCBI Taxonomy" id="4529"/>
    <lineage>
        <taxon>Eukaryota</taxon>
        <taxon>Viridiplantae</taxon>
        <taxon>Streptophyta</taxon>
        <taxon>Embryophyta</taxon>
        <taxon>Tracheophyta</taxon>
        <taxon>Spermatophyta</taxon>
        <taxon>Magnoliopsida</taxon>
        <taxon>Liliopsida</taxon>
        <taxon>Poales</taxon>
        <taxon>Poaceae</taxon>
        <taxon>BOP clade</taxon>
        <taxon>Oryzoideae</taxon>
        <taxon>Oryzeae</taxon>
        <taxon>Oryzinae</taxon>
        <taxon>Oryza</taxon>
    </lineage>
</organism>
<dbReference type="GO" id="GO:0030598">
    <property type="term" value="F:rRNA N-glycosylase activity"/>
    <property type="evidence" value="ECO:0007669"/>
    <property type="project" value="UniProtKB-EC"/>
</dbReference>
<dbReference type="Proteomes" id="UP000008022">
    <property type="component" value="Unassembled WGS sequence"/>
</dbReference>
<feature type="signal peptide" evidence="2">
    <location>
        <begin position="1"/>
        <end position="17"/>
    </location>
</feature>
<dbReference type="PANTHER" id="PTHR33453:SF40">
    <property type="entry name" value="RRNA N-GLYCOSYLASE"/>
    <property type="match status" value="1"/>
</dbReference>
<reference evidence="3" key="2">
    <citation type="submission" date="2015-06" db="UniProtKB">
        <authorList>
            <consortium name="EnsemblPlants"/>
        </authorList>
    </citation>
    <scope>IDENTIFICATION</scope>
</reference>
<proteinExistence type="inferred from homology"/>
<dbReference type="Gene3D" id="3.40.420.10">
    <property type="entry name" value="Ricin (A subunit), domain 1"/>
    <property type="match status" value="1"/>
</dbReference>
<feature type="chain" id="PRO_5002370987" description="rRNA N-glycosylase" evidence="2">
    <location>
        <begin position="18"/>
        <end position="298"/>
    </location>
</feature>
<keyword evidence="1" id="KW-0378">Hydrolase</keyword>
<dbReference type="PANTHER" id="PTHR33453">
    <property type="match status" value="1"/>
</dbReference>
<dbReference type="InterPro" id="IPR001574">
    <property type="entry name" value="Ribosome_inactivat_prot"/>
</dbReference>
<dbReference type="GO" id="GO:0006952">
    <property type="term" value="P:defense response"/>
    <property type="evidence" value="ECO:0007669"/>
    <property type="project" value="UniProtKB-KW"/>
</dbReference>
<dbReference type="HOGENOM" id="CLU_961015_0_0_1"/>
<dbReference type="EC" id="3.2.2.22" evidence="1"/>
<comment type="similarity">
    <text evidence="1">Belongs to the ribosome-inactivating protein family.</text>
</comment>
<dbReference type="InterPro" id="IPR016138">
    <property type="entry name" value="Ribosome_inactivat_prot_sub1"/>
</dbReference>
<dbReference type="Gramene" id="ORUFI07G19140.1">
    <property type="protein sequence ID" value="ORUFI07G19140.1"/>
    <property type="gene ID" value="ORUFI07G19140"/>
</dbReference>
<sequence length="298" mass="33917">MVKPAAVLLLLYLPLLATPTRIGLSRNPFVPPPNSVPTIDRTEMDVSTSPYRDLIKKWRDLVLLNTRPEVMVPEDHPVLAPQYDDTVPPERLLLPKLVANGDKTATLALRDSNIYFIGFANKAGQWFSFKDRNDLPPSFRARPLSFGVDYASIAGFRKNLPNYPLGRRQTEWAVKVLSEYDPNRTDEATIKRAVVIILLTFCEALRFFPIRNAVEIGWDSVAYITSTDADRLVCWGQISYMLEYSFMSGHSWDSEEQRTRLKNLARDCKIFNEPQALETVDVLEYGAILGAKSTNWLY</sequence>
<keyword evidence="1" id="KW-0652">Protein synthesis inhibitor</keyword>
<dbReference type="OMA" id="CKILNEP"/>
<protein>
    <recommendedName>
        <fullName evidence="1">rRNA N-glycosylase</fullName>
        <ecNumber evidence="1">3.2.2.22</ecNumber>
    </recommendedName>
</protein>
<dbReference type="SUPFAM" id="SSF56371">
    <property type="entry name" value="Ribosome inactivating proteins (RIP)"/>
    <property type="match status" value="1"/>
</dbReference>
<evidence type="ECO:0000256" key="2">
    <source>
        <dbReference type="SAM" id="SignalP"/>
    </source>
</evidence>
<dbReference type="GO" id="GO:0017148">
    <property type="term" value="P:negative regulation of translation"/>
    <property type="evidence" value="ECO:0007669"/>
    <property type="project" value="UniProtKB-KW"/>
</dbReference>
<dbReference type="GO" id="GO:0090729">
    <property type="term" value="F:toxin activity"/>
    <property type="evidence" value="ECO:0007669"/>
    <property type="project" value="UniProtKB-KW"/>
</dbReference>
<name>A0A0E0Q9T1_ORYRU</name>
<dbReference type="SMR" id="A0A0E0Q9T1"/>
<keyword evidence="2" id="KW-0732">Signal</keyword>
<dbReference type="Pfam" id="PF00161">
    <property type="entry name" value="RIP"/>
    <property type="match status" value="1"/>
</dbReference>
<keyword evidence="1" id="KW-0611">Plant defense</keyword>
<comment type="catalytic activity">
    <reaction evidence="1">
        <text>Endohydrolysis of the N-glycosidic bond at one specific adenosine on the 28S rRNA.</text>
        <dbReference type="EC" id="3.2.2.22"/>
    </reaction>
</comment>
<evidence type="ECO:0000256" key="1">
    <source>
        <dbReference type="RuleBase" id="RU004915"/>
    </source>
</evidence>